<feature type="compositionally biased region" description="Low complexity" evidence="1">
    <location>
        <begin position="374"/>
        <end position="385"/>
    </location>
</feature>
<feature type="region of interest" description="Disordered" evidence="1">
    <location>
        <begin position="300"/>
        <end position="321"/>
    </location>
</feature>
<dbReference type="Proteomes" id="UP001215280">
    <property type="component" value="Unassembled WGS sequence"/>
</dbReference>
<feature type="compositionally biased region" description="Polar residues" evidence="1">
    <location>
        <begin position="300"/>
        <end position="315"/>
    </location>
</feature>
<evidence type="ECO:0000313" key="2">
    <source>
        <dbReference type="EMBL" id="KAJ7781807.1"/>
    </source>
</evidence>
<gene>
    <name evidence="2" type="ORF">DFH07DRAFT_388375</name>
</gene>
<dbReference type="AlphaFoldDB" id="A0AAD7KF03"/>
<comment type="caution">
    <text evidence="2">The sequence shown here is derived from an EMBL/GenBank/DDBJ whole genome shotgun (WGS) entry which is preliminary data.</text>
</comment>
<dbReference type="EMBL" id="JARJLG010000004">
    <property type="protein sequence ID" value="KAJ7781807.1"/>
    <property type="molecule type" value="Genomic_DNA"/>
</dbReference>
<evidence type="ECO:0000313" key="3">
    <source>
        <dbReference type="Proteomes" id="UP001215280"/>
    </source>
</evidence>
<feature type="compositionally biased region" description="Polar residues" evidence="1">
    <location>
        <begin position="129"/>
        <end position="138"/>
    </location>
</feature>
<feature type="region of interest" description="Disordered" evidence="1">
    <location>
        <begin position="414"/>
        <end position="438"/>
    </location>
</feature>
<proteinExistence type="predicted"/>
<feature type="region of interest" description="Disordered" evidence="1">
    <location>
        <begin position="97"/>
        <end position="139"/>
    </location>
</feature>
<accession>A0AAD7KF03</accession>
<feature type="region of interest" description="Disordered" evidence="1">
    <location>
        <begin position="248"/>
        <end position="279"/>
    </location>
</feature>
<sequence>MDSCADDFCAVCHRHILPKRTLVTVPANPPPSPTLDSTRRKTNRNGGGLVHGTGRVRPNGTIKGSPAKTRVEIDQSPAPLYCSDDCRQKDNEYFHGLPAYSESGSSSSDSSEEHHLPSYDSPLYRVPSSRKSTPNTRSLAVLQREYGLPPLPPRTSETYDEFAPRKQPVPAPRLEYTSGVMMANRRLEAVLPKPLKPGERAPPLKPVPGWTDGSQAWRASTYSFAPPPKTRADVLDPNRTAYEGFVASPHRSAQSGVTASEHPSSAPASPTGLSATPSSINSEMLSSFEDSFARRTASRISLFSPGTSPASSTGISPPRKQRPLAQAAVGGMLLVPDVMKRAAVAGSTTSLTAAERRDSFTSSASSGRDRRDSNSSSSSHTSITSMLTRERTARRHSAGAGAFSLNLSQRVRSPLSGSSLSLDDDAESGLPEPEDDEEAAYVRSCGIEALPPPRRPNIETRSWSYDNVRTYPVMAMPAVKEIRVVDGVEVEVEVERPFKKLFSFAPIELRANA</sequence>
<organism evidence="2 3">
    <name type="scientific">Mycena maculata</name>
    <dbReference type="NCBI Taxonomy" id="230809"/>
    <lineage>
        <taxon>Eukaryota</taxon>
        <taxon>Fungi</taxon>
        <taxon>Dikarya</taxon>
        <taxon>Basidiomycota</taxon>
        <taxon>Agaricomycotina</taxon>
        <taxon>Agaricomycetes</taxon>
        <taxon>Agaricomycetidae</taxon>
        <taxon>Agaricales</taxon>
        <taxon>Marasmiineae</taxon>
        <taxon>Mycenaceae</taxon>
        <taxon>Mycena</taxon>
    </lineage>
</organism>
<feature type="compositionally biased region" description="Acidic residues" evidence="1">
    <location>
        <begin position="422"/>
        <end position="438"/>
    </location>
</feature>
<evidence type="ECO:0000256" key="1">
    <source>
        <dbReference type="SAM" id="MobiDB-lite"/>
    </source>
</evidence>
<name>A0AAD7KF03_9AGAR</name>
<feature type="region of interest" description="Disordered" evidence="1">
    <location>
        <begin position="347"/>
        <end position="401"/>
    </location>
</feature>
<keyword evidence="3" id="KW-1185">Reference proteome</keyword>
<feature type="region of interest" description="Disordered" evidence="1">
    <location>
        <begin position="23"/>
        <end position="78"/>
    </location>
</feature>
<feature type="region of interest" description="Disordered" evidence="1">
    <location>
        <begin position="147"/>
        <end position="166"/>
    </location>
</feature>
<feature type="compositionally biased region" description="Low complexity" evidence="1">
    <location>
        <begin position="259"/>
        <end position="270"/>
    </location>
</feature>
<protein>
    <submittedName>
        <fullName evidence="2">Uncharacterized protein</fullName>
    </submittedName>
</protein>
<reference evidence="2" key="1">
    <citation type="submission" date="2023-03" db="EMBL/GenBank/DDBJ databases">
        <title>Massive genome expansion in bonnet fungi (Mycena s.s.) driven by repeated elements and novel gene families across ecological guilds.</title>
        <authorList>
            <consortium name="Lawrence Berkeley National Laboratory"/>
            <person name="Harder C.B."/>
            <person name="Miyauchi S."/>
            <person name="Viragh M."/>
            <person name="Kuo A."/>
            <person name="Thoen E."/>
            <person name="Andreopoulos B."/>
            <person name="Lu D."/>
            <person name="Skrede I."/>
            <person name="Drula E."/>
            <person name="Henrissat B."/>
            <person name="Morin E."/>
            <person name="Kohler A."/>
            <person name="Barry K."/>
            <person name="LaButti K."/>
            <person name="Morin E."/>
            <person name="Salamov A."/>
            <person name="Lipzen A."/>
            <person name="Mereny Z."/>
            <person name="Hegedus B."/>
            <person name="Baldrian P."/>
            <person name="Stursova M."/>
            <person name="Weitz H."/>
            <person name="Taylor A."/>
            <person name="Grigoriev I.V."/>
            <person name="Nagy L.G."/>
            <person name="Martin F."/>
            <person name="Kauserud H."/>
        </authorList>
    </citation>
    <scope>NUCLEOTIDE SEQUENCE</scope>
    <source>
        <strain evidence="2">CBHHK188m</strain>
    </source>
</reference>